<gene>
    <name evidence="2" type="ORF">AMECASPLE_039650</name>
</gene>
<dbReference type="EMBL" id="JAHRIP010083965">
    <property type="protein sequence ID" value="MEQ2313238.1"/>
    <property type="molecule type" value="Genomic_DNA"/>
</dbReference>
<keyword evidence="3" id="KW-1185">Reference proteome</keyword>
<comment type="caution">
    <text evidence="2">The sequence shown here is derived from an EMBL/GenBank/DDBJ whole genome shotgun (WGS) entry which is preliminary data.</text>
</comment>
<evidence type="ECO:0000256" key="1">
    <source>
        <dbReference type="SAM" id="MobiDB-lite"/>
    </source>
</evidence>
<name>A0ABV1A3W6_9TELE</name>
<reference evidence="2 3" key="1">
    <citation type="submission" date="2021-06" db="EMBL/GenBank/DDBJ databases">
        <authorList>
            <person name="Palmer J.M."/>
        </authorList>
    </citation>
    <scope>NUCLEOTIDE SEQUENCE [LARGE SCALE GENOMIC DNA]</scope>
    <source>
        <strain evidence="2 3">AS_MEX2019</strain>
        <tissue evidence="2">Muscle</tissue>
    </source>
</reference>
<protein>
    <submittedName>
        <fullName evidence="2">Uncharacterized protein</fullName>
    </submittedName>
</protein>
<sequence>MIIVLYVSRDPLQSPLHWISPSYCTCAERIQEDSSKTYENKRREEARREQPGPNPTANVDEEGGTPNKGKHIIIYSRPGFPNPGLQIWTQRAFCEQNIFSFTK</sequence>
<feature type="region of interest" description="Disordered" evidence="1">
    <location>
        <begin position="34"/>
        <end position="70"/>
    </location>
</feature>
<feature type="compositionally biased region" description="Basic and acidic residues" evidence="1">
    <location>
        <begin position="34"/>
        <end position="50"/>
    </location>
</feature>
<accession>A0ABV1A3W6</accession>
<evidence type="ECO:0000313" key="2">
    <source>
        <dbReference type="EMBL" id="MEQ2313238.1"/>
    </source>
</evidence>
<proteinExistence type="predicted"/>
<dbReference type="Proteomes" id="UP001469553">
    <property type="component" value="Unassembled WGS sequence"/>
</dbReference>
<evidence type="ECO:0000313" key="3">
    <source>
        <dbReference type="Proteomes" id="UP001469553"/>
    </source>
</evidence>
<organism evidence="2 3">
    <name type="scientific">Ameca splendens</name>
    <dbReference type="NCBI Taxonomy" id="208324"/>
    <lineage>
        <taxon>Eukaryota</taxon>
        <taxon>Metazoa</taxon>
        <taxon>Chordata</taxon>
        <taxon>Craniata</taxon>
        <taxon>Vertebrata</taxon>
        <taxon>Euteleostomi</taxon>
        <taxon>Actinopterygii</taxon>
        <taxon>Neopterygii</taxon>
        <taxon>Teleostei</taxon>
        <taxon>Neoteleostei</taxon>
        <taxon>Acanthomorphata</taxon>
        <taxon>Ovalentaria</taxon>
        <taxon>Atherinomorphae</taxon>
        <taxon>Cyprinodontiformes</taxon>
        <taxon>Goodeidae</taxon>
        <taxon>Ameca</taxon>
    </lineage>
</organism>